<accession>A0A423TUM9</accession>
<protein>
    <recommendedName>
        <fullName evidence="2">RNA-binding protein 48</fullName>
    </recommendedName>
</protein>
<dbReference type="InterPro" id="IPR035979">
    <property type="entry name" value="RBD_domain_sf"/>
</dbReference>
<dbReference type="Proteomes" id="UP000283509">
    <property type="component" value="Unassembled WGS sequence"/>
</dbReference>
<organism evidence="8 9">
    <name type="scientific">Penaeus vannamei</name>
    <name type="common">Whiteleg shrimp</name>
    <name type="synonym">Litopenaeus vannamei</name>
    <dbReference type="NCBI Taxonomy" id="6689"/>
    <lineage>
        <taxon>Eukaryota</taxon>
        <taxon>Metazoa</taxon>
        <taxon>Ecdysozoa</taxon>
        <taxon>Arthropoda</taxon>
        <taxon>Crustacea</taxon>
        <taxon>Multicrustacea</taxon>
        <taxon>Malacostraca</taxon>
        <taxon>Eumalacostraca</taxon>
        <taxon>Eucarida</taxon>
        <taxon>Decapoda</taxon>
        <taxon>Dendrobranchiata</taxon>
        <taxon>Penaeoidea</taxon>
        <taxon>Penaeidae</taxon>
        <taxon>Penaeus</taxon>
    </lineage>
</organism>
<reference evidence="8 9" key="1">
    <citation type="submission" date="2018-04" db="EMBL/GenBank/DDBJ databases">
        <authorList>
            <person name="Zhang X."/>
            <person name="Yuan J."/>
            <person name="Li F."/>
            <person name="Xiang J."/>
        </authorList>
    </citation>
    <scope>NUCLEOTIDE SEQUENCE [LARGE SCALE GENOMIC DNA]</scope>
    <source>
        <tissue evidence="8">Muscle</tissue>
    </source>
</reference>
<evidence type="ECO:0000313" key="8">
    <source>
        <dbReference type="EMBL" id="ROT80112.1"/>
    </source>
</evidence>
<dbReference type="Gene3D" id="3.30.70.330">
    <property type="match status" value="1"/>
</dbReference>
<dbReference type="GO" id="GO:0003723">
    <property type="term" value="F:RNA binding"/>
    <property type="evidence" value="ECO:0007669"/>
    <property type="project" value="UniProtKB-KW"/>
</dbReference>
<proteinExistence type="inferred from homology"/>
<name>A0A423TUM9_PENVA</name>
<keyword evidence="4" id="KW-0747">Spliceosome</keyword>
<sequence length="185" mass="21117">MESPGSVEKLPHHEQMEFCLTRAKYRQGRKLTAVKVYTVNDESKFLILTGIPAIKISNEVESLCLKYGHVEFIQPLPDYPCEAFTEAFLVRFARVKSACFAKAQLDGKNFYGGVLHVFYAPELESVDDTREKLQERRKSIAALTRYGQDPSFVNPSKKRGVFQYGNSSRIQSECYPITTKRISCF</sequence>
<dbReference type="GO" id="GO:0005654">
    <property type="term" value="C:nucleoplasm"/>
    <property type="evidence" value="ECO:0007669"/>
    <property type="project" value="TreeGrafter"/>
</dbReference>
<dbReference type="EMBL" id="QCYY01001152">
    <property type="protein sequence ID" value="ROT80112.1"/>
    <property type="molecule type" value="Genomic_DNA"/>
</dbReference>
<evidence type="ECO:0000256" key="7">
    <source>
        <dbReference type="ARBA" id="ARBA00035004"/>
    </source>
</evidence>
<dbReference type="GO" id="GO:0006397">
    <property type="term" value="P:mRNA processing"/>
    <property type="evidence" value="ECO:0007669"/>
    <property type="project" value="UniProtKB-KW"/>
</dbReference>
<dbReference type="InterPro" id="IPR039599">
    <property type="entry name" value="RBM48"/>
</dbReference>
<dbReference type="InterPro" id="IPR034264">
    <property type="entry name" value="RBM48_RRM"/>
</dbReference>
<evidence type="ECO:0000256" key="5">
    <source>
        <dbReference type="ARBA" id="ARBA00022884"/>
    </source>
</evidence>
<dbReference type="STRING" id="6689.A0A423TUM9"/>
<dbReference type="InterPro" id="IPR012677">
    <property type="entry name" value="Nucleotide-bd_a/b_plait_sf"/>
</dbReference>
<comment type="caution">
    <text evidence="8">The sequence shown here is derived from an EMBL/GenBank/DDBJ whole genome shotgun (WGS) entry which is preliminary data.</text>
</comment>
<evidence type="ECO:0000256" key="4">
    <source>
        <dbReference type="ARBA" id="ARBA00022728"/>
    </source>
</evidence>
<evidence type="ECO:0000256" key="6">
    <source>
        <dbReference type="ARBA" id="ARBA00023187"/>
    </source>
</evidence>
<dbReference type="PANTHER" id="PTHR20957">
    <property type="entry name" value="RNA-BINDING PROTEIN 48"/>
    <property type="match status" value="1"/>
</dbReference>
<dbReference type="OrthoDB" id="78358at2759"/>
<dbReference type="CDD" id="cd12442">
    <property type="entry name" value="RRM_RBM48"/>
    <property type="match status" value="1"/>
</dbReference>
<evidence type="ECO:0000256" key="1">
    <source>
        <dbReference type="ARBA" id="ARBA00006938"/>
    </source>
</evidence>
<keyword evidence="3" id="KW-0507">mRNA processing</keyword>
<keyword evidence="5" id="KW-0694">RNA-binding</keyword>
<dbReference type="SUPFAM" id="SSF54928">
    <property type="entry name" value="RNA-binding domain, RBD"/>
    <property type="match status" value="1"/>
</dbReference>
<evidence type="ECO:0000313" key="9">
    <source>
        <dbReference type="Proteomes" id="UP000283509"/>
    </source>
</evidence>
<comment type="function">
    <text evidence="7">As a component of the minor spliceosome, involved in the splicing of U12-type introns in pre-mRNAs.</text>
</comment>
<keyword evidence="9" id="KW-1185">Reference proteome</keyword>
<comment type="similarity">
    <text evidence="1">Belongs to the RBM48 family.</text>
</comment>
<gene>
    <name evidence="8" type="ORF">C7M84_001161</name>
</gene>
<dbReference type="AlphaFoldDB" id="A0A423TUM9"/>
<dbReference type="PANTHER" id="PTHR20957:SF0">
    <property type="entry name" value="RNA-BINDING PROTEIN 48"/>
    <property type="match status" value="1"/>
</dbReference>
<keyword evidence="6" id="KW-0508">mRNA splicing</keyword>
<dbReference type="GO" id="GO:0008380">
    <property type="term" value="P:RNA splicing"/>
    <property type="evidence" value="ECO:0007669"/>
    <property type="project" value="UniProtKB-KW"/>
</dbReference>
<dbReference type="GO" id="GO:0005681">
    <property type="term" value="C:spliceosomal complex"/>
    <property type="evidence" value="ECO:0007669"/>
    <property type="project" value="UniProtKB-KW"/>
</dbReference>
<evidence type="ECO:0000256" key="2">
    <source>
        <dbReference type="ARBA" id="ARBA00015189"/>
    </source>
</evidence>
<evidence type="ECO:0000256" key="3">
    <source>
        <dbReference type="ARBA" id="ARBA00022664"/>
    </source>
</evidence>
<reference evidence="8 9" key="2">
    <citation type="submission" date="2019-01" db="EMBL/GenBank/DDBJ databases">
        <title>The decoding of complex shrimp genome reveals the adaptation for benthos swimmer, frequently molting mechanism and breeding impact on genome.</title>
        <authorList>
            <person name="Sun Y."/>
            <person name="Gao Y."/>
            <person name="Yu Y."/>
        </authorList>
    </citation>
    <scope>NUCLEOTIDE SEQUENCE [LARGE SCALE GENOMIC DNA]</scope>
    <source>
        <tissue evidence="8">Muscle</tissue>
    </source>
</reference>